<evidence type="ECO:0000256" key="5">
    <source>
        <dbReference type="ARBA" id="ARBA00023316"/>
    </source>
</evidence>
<evidence type="ECO:0000313" key="8">
    <source>
        <dbReference type="Proteomes" id="UP001218188"/>
    </source>
</evidence>
<dbReference type="InterPro" id="IPR012334">
    <property type="entry name" value="Pectin_lyas_fold"/>
</dbReference>
<dbReference type="Gene3D" id="2.160.20.10">
    <property type="entry name" value="Single-stranded right-handed beta-helix, Pectin lyase-like"/>
    <property type="match status" value="1"/>
</dbReference>
<dbReference type="GO" id="GO:0071555">
    <property type="term" value="P:cell wall organization"/>
    <property type="evidence" value="ECO:0007669"/>
    <property type="project" value="UniProtKB-KW"/>
</dbReference>
<gene>
    <name evidence="7" type="ORF">C8F04DRAFT_1255425</name>
</gene>
<organism evidence="7 8">
    <name type="scientific">Mycena alexandri</name>
    <dbReference type="NCBI Taxonomy" id="1745969"/>
    <lineage>
        <taxon>Eukaryota</taxon>
        <taxon>Fungi</taxon>
        <taxon>Dikarya</taxon>
        <taxon>Basidiomycota</taxon>
        <taxon>Agaricomycotina</taxon>
        <taxon>Agaricomycetes</taxon>
        <taxon>Agaricomycetidae</taxon>
        <taxon>Agaricales</taxon>
        <taxon>Marasmiineae</taxon>
        <taxon>Mycenaceae</taxon>
        <taxon>Mycena</taxon>
    </lineage>
</organism>
<evidence type="ECO:0000256" key="3">
    <source>
        <dbReference type="ARBA" id="ARBA00022801"/>
    </source>
</evidence>
<evidence type="ECO:0000256" key="2">
    <source>
        <dbReference type="ARBA" id="ARBA00022729"/>
    </source>
</evidence>
<evidence type="ECO:0000256" key="4">
    <source>
        <dbReference type="ARBA" id="ARBA00023295"/>
    </source>
</evidence>
<sequence length="78" mass="7679">MAVTLAGNGVDTGKLAISDVTLNNIVGTGTSTRPAVLLDCNAATPCKNIKFTGVTITGTEANQIKNACGSGANGIPAC</sequence>
<keyword evidence="8" id="KW-1185">Reference proteome</keyword>
<dbReference type="InterPro" id="IPR011050">
    <property type="entry name" value="Pectin_lyase_fold/virulence"/>
</dbReference>
<name>A0AAD6T3Y4_9AGAR</name>
<dbReference type="AlphaFoldDB" id="A0AAD6T3Y4"/>
<reference evidence="7" key="1">
    <citation type="submission" date="2023-03" db="EMBL/GenBank/DDBJ databases">
        <title>Massive genome expansion in bonnet fungi (Mycena s.s.) driven by repeated elements and novel gene families across ecological guilds.</title>
        <authorList>
            <consortium name="Lawrence Berkeley National Laboratory"/>
            <person name="Harder C.B."/>
            <person name="Miyauchi S."/>
            <person name="Viragh M."/>
            <person name="Kuo A."/>
            <person name="Thoen E."/>
            <person name="Andreopoulos B."/>
            <person name="Lu D."/>
            <person name="Skrede I."/>
            <person name="Drula E."/>
            <person name="Henrissat B."/>
            <person name="Morin E."/>
            <person name="Kohler A."/>
            <person name="Barry K."/>
            <person name="LaButti K."/>
            <person name="Morin E."/>
            <person name="Salamov A."/>
            <person name="Lipzen A."/>
            <person name="Mereny Z."/>
            <person name="Hegedus B."/>
            <person name="Baldrian P."/>
            <person name="Stursova M."/>
            <person name="Weitz H."/>
            <person name="Taylor A."/>
            <person name="Grigoriev I.V."/>
            <person name="Nagy L.G."/>
            <person name="Martin F."/>
            <person name="Kauserud H."/>
        </authorList>
    </citation>
    <scope>NUCLEOTIDE SEQUENCE</scope>
    <source>
        <strain evidence="7">CBHHK200</strain>
    </source>
</reference>
<accession>A0AAD6T3Y4</accession>
<keyword evidence="4 6" id="KW-0326">Glycosidase</keyword>
<dbReference type="SUPFAM" id="SSF51126">
    <property type="entry name" value="Pectin lyase-like"/>
    <property type="match status" value="1"/>
</dbReference>
<evidence type="ECO:0008006" key="9">
    <source>
        <dbReference type="Google" id="ProtNLM"/>
    </source>
</evidence>
<comment type="caution">
    <text evidence="7">The sequence shown here is derived from an EMBL/GenBank/DDBJ whole genome shotgun (WGS) entry which is preliminary data.</text>
</comment>
<dbReference type="EMBL" id="JARJCM010000029">
    <property type="protein sequence ID" value="KAJ7038850.1"/>
    <property type="molecule type" value="Genomic_DNA"/>
</dbReference>
<keyword evidence="3 6" id="KW-0378">Hydrolase</keyword>
<dbReference type="GO" id="GO:0005975">
    <property type="term" value="P:carbohydrate metabolic process"/>
    <property type="evidence" value="ECO:0007669"/>
    <property type="project" value="InterPro"/>
</dbReference>
<proteinExistence type="inferred from homology"/>
<dbReference type="GO" id="GO:0004650">
    <property type="term" value="F:polygalacturonase activity"/>
    <property type="evidence" value="ECO:0007669"/>
    <property type="project" value="InterPro"/>
</dbReference>
<comment type="similarity">
    <text evidence="1 6">Belongs to the glycosyl hydrolase 28 family.</text>
</comment>
<evidence type="ECO:0000313" key="7">
    <source>
        <dbReference type="EMBL" id="KAJ7038850.1"/>
    </source>
</evidence>
<keyword evidence="2" id="KW-0732">Signal</keyword>
<protein>
    <recommendedName>
        <fullName evidence="9">Polygalacturonase</fullName>
    </recommendedName>
</protein>
<keyword evidence="5" id="KW-0961">Cell wall biogenesis/degradation</keyword>
<dbReference type="InterPro" id="IPR000743">
    <property type="entry name" value="Glyco_hydro_28"/>
</dbReference>
<evidence type="ECO:0000256" key="6">
    <source>
        <dbReference type="RuleBase" id="RU361169"/>
    </source>
</evidence>
<dbReference type="Proteomes" id="UP001218188">
    <property type="component" value="Unassembled WGS sequence"/>
</dbReference>
<dbReference type="Pfam" id="PF00295">
    <property type="entry name" value="Glyco_hydro_28"/>
    <property type="match status" value="1"/>
</dbReference>
<evidence type="ECO:0000256" key="1">
    <source>
        <dbReference type="ARBA" id="ARBA00008834"/>
    </source>
</evidence>